<dbReference type="RefSeq" id="WP_168885290.1">
    <property type="nucleotide sequence ID" value="NZ_JABAIL010000013.1"/>
</dbReference>
<dbReference type="InterPro" id="IPR028098">
    <property type="entry name" value="Glyco_trans_4-like_N"/>
</dbReference>
<protein>
    <submittedName>
        <fullName evidence="4">Glycosyltransferase family 4 protein</fullName>
    </submittedName>
</protein>
<dbReference type="PANTHER" id="PTHR46401">
    <property type="entry name" value="GLYCOSYLTRANSFERASE WBBK-RELATED"/>
    <property type="match status" value="1"/>
</dbReference>
<evidence type="ECO:0000256" key="1">
    <source>
        <dbReference type="ARBA" id="ARBA00022679"/>
    </source>
</evidence>
<organism evidence="4 5">
    <name type="scientific">Flammeovirga agarivorans</name>
    <dbReference type="NCBI Taxonomy" id="2726742"/>
    <lineage>
        <taxon>Bacteria</taxon>
        <taxon>Pseudomonadati</taxon>
        <taxon>Bacteroidota</taxon>
        <taxon>Cytophagia</taxon>
        <taxon>Cytophagales</taxon>
        <taxon>Flammeovirgaceae</taxon>
        <taxon>Flammeovirga</taxon>
    </lineage>
</organism>
<evidence type="ECO:0000313" key="4">
    <source>
        <dbReference type="EMBL" id="NLR94580.1"/>
    </source>
</evidence>
<reference evidence="4 5" key="1">
    <citation type="submission" date="2020-04" db="EMBL/GenBank/DDBJ databases">
        <title>Flammeovirga sp. SR4, a novel species isolated from seawater.</title>
        <authorList>
            <person name="Wang X."/>
        </authorList>
    </citation>
    <scope>NUCLEOTIDE SEQUENCE [LARGE SCALE GENOMIC DNA]</scope>
    <source>
        <strain evidence="4 5">SR4</strain>
    </source>
</reference>
<evidence type="ECO:0000259" key="3">
    <source>
        <dbReference type="Pfam" id="PF13439"/>
    </source>
</evidence>
<feature type="domain" description="Glycosyltransferase subfamily 4-like N-terminal" evidence="3">
    <location>
        <begin position="22"/>
        <end position="181"/>
    </location>
</feature>
<proteinExistence type="predicted"/>
<dbReference type="InterPro" id="IPR001296">
    <property type="entry name" value="Glyco_trans_1"/>
</dbReference>
<comment type="caution">
    <text evidence="4">The sequence shown here is derived from an EMBL/GenBank/DDBJ whole genome shotgun (WGS) entry which is preliminary data.</text>
</comment>
<dbReference type="Gene3D" id="3.40.50.2000">
    <property type="entry name" value="Glycogen Phosphorylase B"/>
    <property type="match status" value="2"/>
</dbReference>
<feature type="domain" description="Glycosyl transferase family 1" evidence="2">
    <location>
        <begin position="196"/>
        <end position="350"/>
    </location>
</feature>
<sequence>MKQNLINPDTKITLVSCQHFNSGIGRYSYQLGEGLRKLSFDTELYKVYKRDHTDRKYHRYSWINKIHYKSFRSLHPYILPYFIHRRIKNTPSTNLIHGHWFISGYACSLLKNPSVVTMHDVSLLHVTEASKWFTGYYKWVIQQLKKKNTPILVVSDTAKLDCMKYADYPEDLIYVSKNFINFNQFFPIENIAQIERKDTFNIIYTGGLGQRKNVGMLLEAMKIIEKKFPYAKLKIAGAFPEYTPYPKMAEELQLRNVEFVGYIPDNKLNEFYNKADLFVFTSLYEGFGYTPLEAMSTKTPVISTKGGALHEIVGEGGDLVEYNVDELVEKISFYLLRPSKLEALGNQGFEWVKRYTEDASIKNTLKAYKKALA</sequence>
<gene>
    <name evidence="4" type="ORF">HGP29_25475</name>
</gene>
<keyword evidence="1 4" id="KW-0808">Transferase</keyword>
<dbReference type="EMBL" id="JABAIL010000013">
    <property type="protein sequence ID" value="NLR94580.1"/>
    <property type="molecule type" value="Genomic_DNA"/>
</dbReference>
<dbReference type="Pfam" id="PF13439">
    <property type="entry name" value="Glyco_transf_4"/>
    <property type="match status" value="1"/>
</dbReference>
<evidence type="ECO:0000259" key="2">
    <source>
        <dbReference type="Pfam" id="PF00534"/>
    </source>
</evidence>
<dbReference type="PANTHER" id="PTHR46401:SF2">
    <property type="entry name" value="GLYCOSYLTRANSFERASE WBBK-RELATED"/>
    <property type="match status" value="1"/>
</dbReference>
<dbReference type="Pfam" id="PF00534">
    <property type="entry name" value="Glycos_transf_1"/>
    <property type="match status" value="1"/>
</dbReference>
<dbReference type="SUPFAM" id="SSF53756">
    <property type="entry name" value="UDP-Glycosyltransferase/glycogen phosphorylase"/>
    <property type="match status" value="1"/>
</dbReference>
<name>A0A7X8XZ25_9BACT</name>
<evidence type="ECO:0000313" key="5">
    <source>
        <dbReference type="Proteomes" id="UP000585050"/>
    </source>
</evidence>
<accession>A0A7X8XZ25</accession>
<keyword evidence="5" id="KW-1185">Reference proteome</keyword>
<dbReference type="Proteomes" id="UP000585050">
    <property type="component" value="Unassembled WGS sequence"/>
</dbReference>
<dbReference type="AlphaFoldDB" id="A0A7X8XZ25"/>
<dbReference type="GO" id="GO:0016757">
    <property type="term" value="F:glycosyltransferase activity"/>
    <property type="evidence" value="ECO:0007669"/>
    <property type="project" value="InterPro"/>
</dbReference>
<dbReference type="CDD" id="cd03809">
    <property type="entry name" value="GT4_MtfB-like"/>
    <property type="match status" value="1"/>
</dbReference>